<accession>A0AA39C2T2</accession>
<protein>
    <submittedName>
        <fullName evidence="1">Uncharacterized protein</fullName>
    </submittedName>
</protein>
<reference evidence="1" key="2">
    <citation type="submission" date="2023-03" db="EMBL/GenBank/DDBJ databases">
        <authorList>
            <person name="Inwood S.N."/>
            <person name="Skelly J.G."/>
            <person name="Guhlin J."/>
            <person name="Harrop T.W.R."/>
            <person name="Goldson S.G."/>
            <person name="Dearden P.K."/>
        </authorList>
    </citation>
    <scope>NUCLEOTIDE SEQUENCE</scope>
    <source>
        <strain evidence="1">Lincoln</strain>
        <tissue evidence="1">Whole body</tissue>
    </source>
</reference>
<sequence length="176" mass="20614">MDKFWDFLIELERSQMCCGSGFDSQKSSETCTVFLKAGETYKKQATLYRCEACKQIRKKLCNQFYRPKMDVDEHNKKLKLELNANLTSKQAMEKEKEKCTSASKTIIDREILSLPPIQQESVRACFAAAKLKNSRQRRYSIEWVYECLLMRIKSPSVYERLRSKQILSLPCKDTLQ</sequence>
<keyword evidence="2" id="KW-1185">Reference proteome</keyword>
<evidence type="ECO:0000313" key="2">
    <source>
        <dbReference type="Proteomes" id="UP001168972"/>
    </source>
</evidence>
<proteinExistence type="predicted"/>
<feature type="non-terminal residue" evidence="1">
    <location>
        <position position="1"/>
    </location>
</feature>
<organism evidence="1 2">
    <name type="scientific">Microctonus hyperodae</name>
    <name type="common">Parasitoid wasp</name>
    <dbReference type="NCBI Taxonomy" id="165561"/>
    <lineage>
        <taxon>Eukaryota</taxon>
        <taxon>Metazoa</taxon>
        <taxon>Ecdysozoa</taxon>
        <taxon>Arthropoda</taxon>
        <taxon>Hexapoda</taxon>
        <taxon>Insecta</taxon>
        <taxon>Pterygota</taxon>
        <taxon>Neoptera</taxon>
        <taxon>Endopterygota</taxon>
        <taxon>Hymenoptera</taxon>
        <taxon>Apocrita</taxon>
        <taxon>Ichneumonoidea</taxon>
        <taxon>Braconidae</taxon>
        <taxon>Euphorinae</taxon>
        <taxon>Microctonus</taxon>
    </lineage>
</organism>
<name>A0AA39C2T2_MICHY</name>
<dbReference type="EMBL" id="JAQQBR010002787">
    <property type="protein sequence ID" value="KAK0156907.1"/>
    <property type="molecule type" value="Genomic_DNA"/>
</dbReference>
<evidence type="ECO:0000313" key="1">
    <source>
        <dbReference type="EMBL" id="KAK0156907.1"/>
    </source>
</evidence>
<dbReference type="AlphaFoldDB" id="A0AA39C2T2"/>
<dbReference type="Proteomes" id="UP001168972">
    <property type="component" value="Unassembled WGS sequence"/>
</dbReference>
<reference evidence="1" key="1">
    <citation type="journal article" date="2023" name="bioRxiv">
        <title>Scaffold-level genome assemblies of two parasitoid biocontrol wasps reveal the parthenogenesis mechanism and an associated novel virus.</title>
        <authorList>
            <person name="Inwood S."/>
            <person name="Skelly J."/>
            <person name="Guhlin J."/>
            <person name="Harrop T."/>
            <person name="Goldson S."/>
            <person name="Dearden P."/>
        </authorList>
    </citation>
    <scope>NUCLEOTIDE SEQUENCE</scope>
    <source>
        <strain evidence="1">Lincoln</strain>
        <tissue evidence="1">Whole body</tissue>
    </source>
</reference>
<comment type="caution">
    <text evidence="1">The sequence shown here is derived from an EMBL/GenBank/DDBJ whole genome shotgun (WGS) entry which is preliminary data.</text>
</comment>
<gene>
    <name evidence="1" type="ORF">PV327_011539</name>
</gene>